<feature type="transmembrane region" description="Helical" evidence="1">
    <location>
        <begin position="53"/>
        <end position="71"/>
    </location>
</feature>
<feature type="transmembrane region" description="Helical" evidence="1">
    <location>
        <begin position="80"/>
        <end position="97"/>
    </location>
</feature>
<accession>A0A2T1GEP9</accession>
<dbReference type="AlphaFoldDB" id="A0A2T1GEP9"/>
<feature type="transmembrane region" description="Helical" evidence="1">
    <location>
        <begin position="133"/>
        <end position="150"/>
    </location>
</feature>
<sequence>MAAGLILLLGNIPYILSIRRGDTRPNRVTWGIWTTIGFILVGSYYAIGATNTLWLPIAQVISQLIITCYAFKYSKGRWQRLDRICLAGAGLSLLLWWRSGSPLVALAMNIAMDILGAIPTIKKIYYEPDSEDLLFWVMAFSASVLNLLAIESFTLSFLLFPLYLFMLNITVLILLTRPRWSQLWG</sequence>
<evidence type="ECO:0000256" key="1">
    <source>
        <dbReference type="SAM" id="Phobius"/>
    </source>
</evidence>
<dbReference type="Proteomes" id="UP000238937">
    <property type="component" value="Unassembled WGS sequence"/>
</dbReference>
<keyword evidence="1" id="KW-0812">Transmembrane</keyword>
<name>A0A2T1GEP9_9CYAN</name>
<feature type="transmembrane region" description="Helical" evidence="1">
    <location>
        <begin position="28"/>
        <end position="47"/>
    </location>
</feature>
<keyword evidence="1" id="KW-0472">Membrane</keyword>
<evidence type="ECO:0000313" key="3">
    <source>
        <dbReference type="Proteomes" id="UP000238937"/>
    </source>
</evidence>
<evidence type="ECO:0008006" key="4">
    <source>
        <dbReference type="Google" id="ProtNLM"/>
    </source>
</evidence>
<comment type="caution">
    <text evidence="2">The sequence shown here is derived from an EMBL/GenBank/DDBJ whole genome shotgun (WGS) entry which is preliminary data.</text>
</comment>
<keyword evidence="1" id="KW-1133">Transmembrane helix</keyword>
<proteinExistence type="predicted"/>
<gene>
    <name evidence="2" type="ORF">C7B77_13175</name>
</gene>
<keyword evidence="3" id="KW-1185">Reference proteome</keyword>
<feature type="transmembrane region" description="Helical" evidence="1">
    <location>
        <begin position="156"/>
        <end position="175"/>
    </location>
</feature>
<protein>
    <recommendedName>
        <fullName evidence="4">PQ-loop repeat-containing protein</fullName>
    </recommendedName>
</protein>
<evidence type="ECO:0000313" key="2">
    <source>
        <dbReference type="EMBL" id="PSB56034.1"/>
    </source>
</evidence>
<dbReference type="EMBL" id="PVWO01000149">
    <property type="protein sequence ID" value="PSB56034.1"/>
    <property type="molecule type" value="Genomic_DNA"/>
</dbReference>
<organism evidence="2 3">
    <name type="scientific">Chamaesiphon polymorphus CCALA 037</name>
    <dbReference type="NCBI Taxonomy" id="2107692"/>
    <lineage>
        <taxon>Bacteria</taxon>
        <taxon>Bacillati</taxon>
        <taxon>Cyanobacteriota</taxon>
        <taxon>Cyanophyceae</taxon>
        <taxon>Gomontiellales</taxon>
        <taxon>Chamaesiphonaceae</taxon>
        <taxon>Chamaesiphon</taxon>
    </lineage>
</organism>
<reference evidence="2 3" key="1">
    <citation type="submission" date="2018-03" db="EMBL/GenBank/DDBJ databases">
        <title>The ancient ancestry and fast evolution of plastids.</title>
        <authorList>
            <person name="Moore K.R."/>
            <person name="Magnabosco C."/>
            <person name="Momper L."/>
            <person name="Gold D.A."/>
            <person name="Bosak T."/>
            <person name="Fournier G.P."/>
        </authorList>
    </citation>
    <scope>NUCLEOTIDE SEQUENCE [LARGE SCALE GENOMIC DNA]</scope>
    <source>
        <strain evidence="2 3">CCALA 037</strain>
    </source>
</reference>